<protein>
    <submittedName>
        <fullName evidence="4">TetR family transcriptional regulator</fullName>
    </submittedName>
</protein>
<dbReference type="SUPFAM" id="SSF46689">
    <property type="entry name" value="Homeodomain-like"/>
    <property type="match status" value="1"/>
</dbReference>
<dbReference type="InterPro" id="IPR036271">
    <property type="entry name" value="Tet_transcr_reg_TetR-rel_C_sf"/>
</dbReference>
<gene>
    <name evidence="4" type="ORF">MPLG2_1511</name>
</gene>
<dbReference type="PANTHER" id="PTHR30055:SF226">
    <property type="entry name" value="HTH-TYPE TRANSCRIPTIONAL REGULATOR PKSA"/>
    <property type="match status" value="1"/>
</dbReference>
<dbReference type="RefSeq" id="WP_105185497.1">
    <property type="nucleotide sequence ID" value="NZ_BAAAGO010000033.1"/>
</dbReference>
<dbReference type="EMBL" id="LT985188">
    <property type="protein sequence ID" value="SPD86547.1"/>
    <property type="molecule type" value="Genomic_DNA"/>
</dbReference>
<dbReference type="InterPro" id="IPR050109">
    <property type="entry name" value="HTH-type_TetR-like_transc_reg"/>
</dbReference>
<dbReference type="PRINTS" id="PR00455">
    <property type="entry name" value="HTHTETR"/>
</dbReference>
<evidence type="ECO:0000313" key="4">
    <source>
        <dbReference type="EMBL" id="SPD86547.1"/>
    </source>
</evidence>
<name>A0A2N9JEK3_9ACTN</name>
<sequence>MTGGADTRERLLQATIELLAGPGMAAVSARGIAARAEVNQGLVFYHFGSVTALVAQATRLSTENTVMLYRAALRYEGSFGEPLAVGRRLHAEAASVGSVRVMAQLLAAGQSDPAYADVARQSLDLWFAEVTAAVERLLDDSPMRDLVDVPALARAVGASFVGLELYEGVDAGGAAQALDALAQLTVLIDVLDGLGPVERRLLTSRLRAAKARR</sequence>
<dbReference type="PROSITE" id="PS50977">
    <property type="entry name" value="HTH_TETR_2"/>
    <property type="match status" value="1"/>
</dbReference>
<evidence type="ECO:0000313" key="5">
    <source>
        <dbReference type="Proteomes" id="UP000238164"/>
    </source>
</evidence>
<dbReference type="SUPFAM" id="SSF48498">
    <property type="entry name" value="Tetracyclin repressor-like, C-terminal domain"/>
    <property type="match status" value="1"/>
</dbReference>
<dbReference type="Proteomes" id="UP000238164">
    <property type="component" value="Chromosome 1"/>
</dbReference>
<reference evidence="4 5" key="1">
    <citation type="submission" date="2018-02" db="EMBL/GenBank/DDBJ databases">
        <authorList>
            <person name="Cohen D.B."/>
            <person name="Kent A.D."/>
        </authorList>
    </citation>
    <scope>NUCLEOTIDE SEQUENCE [LARGE SCALE GENOMIC DNA]</scope>
    <source>
        <strain evidence="4">1</strain>
    </source>
</reference>
<dbReference type="PANTHER" id="PTHR30055">
    <property type="entry name" value="HTH-TYPE TRANSCRIPTIONAL REGULATOR RUTR"/>
    <property type="match status" value="1"/>
</dbReference>
<dbReference type="GO" id="GO:0000976">
    <property type="term" value="F:transcription cis-regulatory region binding"/>
    <property type="evidence" value="ECO:0007669"/>
    <property type="project" value="TreeGrafter"/>
</dbReference>
<feature type="DNA-binding region" description="H-T-H motif" evidence="2">
    <location>
        <begin position="28"/>
        <end position="47"/>
    </location>
</feature>
<evidence type="ECO:0000259" key="3">
    <source>
        <dbReference type="PROSITE" id="PS50977"/>
    </source>
</evidence>
<dbReference type="Gene3D" id="1.10.357.10">
    <property type="entry name" value="Tetracycline Repressor, domain 2"/>
    <property type="match status" value="1"/>
</dbReference>
<proteinExistence type="predicted"/>
<evidence type="ECO:0000256" key="1">
    <source>
        <dbReference type="ARBA" id="ARBA00023125"/>
    </source>
</evidence>
<dbReference type="GO" id="GO:0003700">
    <property type="term" value="F:DNA-binding transcription factor activity"/>
    <property type="evidence" value="ECO:0007669"/>
    <property type="project" value="TreeGrafter"/>
</dbReference>
<feature type="domain" description="HTH tetR-type" evidence="3">
    <location>
        <begin position="5"/>
        <end position="65"/>
    </location>
</feature>
<dbReference type="AlphaFoldDB" id="A0A2N9JEK3"/>
<dbReference type="InterPro" id="IPR001647">
    <property type="entry name" value="HTH_TetR"/>
</dbReference>
<dbReference type="InterPro" id="IPR009057">
    <property type="entry name" value="Homeodomain-like_sf"/>
</dbReference>
<keyword evidence="5" id="KW-1185">Reference proteome</keyword>
<dbReference type="OrthoDB" id="3474596at2"/>
<dbReference type="Pfam" id="PF00440">
    <property type="entry name" value="TetR_N"/>
    <property type="match status" value="1"/>
</dbReference>
<evidence type="ECO:0000256" key="2">
    <source>
        <dbReference type="PROSITE-ProRule" id="PRU00335"/>
    </source>
</evidence>
<keyword evidence="1 2" id="KW-0238">DNA-binding</keyword>
<accession>A0A2N9JEK3</accession>
<organism evidence="4 5">
    <name type="scientific">Micropruina glycogenica</name>
    <dbReference type="NCBI Taxonomy" id="75385"/>
    <lineage>
        <taxon>Bacteria</taxon>
        <taxon>Bacillati</taxon>
        <taxon>Actinomycetota</taxon>
        <taxon>Actinomycetes</taxon>
        <taxon>Propionibacteriales</taxon>
        <taxon>Nocardioidaceae</taxon>
        <taxon>Micropruina</taxon>
    </lineage>
</organism>
<dbReference type="KEGG" id="mgg:MPLG2_1511"/>